<name>A0A382YLZ0_9ZZZZ</name>
<evidence type="ECO:0000313" key="1">
    <source>
        <dbReference type="EMBL" id="SVD84224.1"/>
    </source>
</evidence>
<accession>A0A382YLZ0</accession>
<protein>
    <submittedName>
        <fullName evidence="1">Uncharacterized protein</fullName>
    </submittedName>
</protein>
<dbReference type="EMBL" id="UINC01176882">
    <property type="protein sequence ID" value="SVD84224.1"/>
    <property type="molecule type" value="Genomic_DNA"/>
</dbReference>
<proteinExistence type="predicted"/>
<organism evidence="1">
    <name type="scientific">marine metagenome</name>
    <dbReference type="NCBI Taxonomy" id="408172"/>
    <lineage>
        <taxon>unclassified sequences</taxon>
        <taxon>metagenomes</taxon>
        <taxon>ecological metagenomes</taxon>
    </lineage>
</organism>
<dbReference type="AlphaFoldDB" id="A0A382YLZ0"/>
<reference evidence="1" key="1">
    <citation type="submission" date="2018-05" db="EMBL/GenBank/DDBJ databases">
        <authorList>
            <person name="Lanie J.A."/>
            <person name="Ng W.-L."/>
            <person name="Kazmierczak K.M."/>
            <person name="Andrzejewski T.M."/>
            <person name="Davidsen T.M."/>
            <person name="Wayne K.J."/>
            <person name="Tettelin H."/>
            <person name="Glass J.I."/>
            <person name="Rusch D."/>
            <person name="Podicherti R."/>
            <person name="Tsui H.-C.T."/>
            <person name="Winkler M.E."/>
        </authorList>
    </citation>
    <scope>NUCLEOTIDE SEQUENCE</scope>
</reference>
<gene>
    <name evidence="1" type="ORF">METZ01_LOCUS437078</name>
</gene>
<sequence length="36" mass="4004">MEVLWAKSPVKAAAKLVEQFTFDNDTIILIISALIN</sequence>